<sequence length="123" mass="14055">MIENISLYILQAQIKEIVNVEPSLSSIEIVEKCFKLQNHSHVIDFRGGVKVKDLKGGTFSKAELLSMLHSTQDENQYLNVENKSSNDRLSTLEDEIKQIRKMKEFFAVQQPQVYATISPISNK</sequence>
<organism evidence="1 2">
    <name type="scientific">Capsicum annuum</name>
    <name type="common">Capsicum pepper</name>
    <dbReference type="NCBI Taxonomy" id="4072"/>
    <lineage>
        <taxon>Eukaryota</taxon>
        <taxon>Viridiplantae</taxon>
        <taxon>Streptophyta</taxon>
        <taxon>Embryophyta</taxon>
        <taxon>Tracheophyta</taxon>
        <taxon>Spermatophyta</taxon>
        <taxon>Magnoliopsida</taxon>
        <taxon>eudicotyledons</taxon>
        <taxon>Gunneridae</taxon>
        <taxon>Pentapetalae</taxon>
        <taxon>asterids</taxon>
        <taxon>lamiids</taxon>
        <taxon>Solanales</taxon>
        <taxon>Solanaceae</taxon>
        <taxon>Solanoideae</taxon>
        <taxon>Capsiceae</taxon>
        <taxon>Capsicum</taxon>
    </lineage>
</organism>
<evidence type="ECO:0000313" key="1">
    <source>
        <dbReference type="EMBL" id="PHT83606.1"/>
    </source>
</evidence>
<dbReference type="Proteomes" id="UP000222542">
    <property type="component" value="Unassembled WGS sequence"/>
</dbReference>
<dbReference type="PANTHER" id="PTHR33499">
    <property type="entry name" value="OS12G0282400 PROTEIN-RELATED"/>
    <property type="match status" value="1"/>
</dbReference>
<proteinExistence type="predicted"/>
<protein>
    <submittedName>
        <fullName evidence="1">Uncharacterized protein</fullName>
    </submittedName>
</protein>
<reference evidence="1 2" key="2">
    <citation type="journal article" date="2017" name="Genome Biol.">
        <title>New reference genome sequences of hot pepper reveal the massive evolution of plant disease-resistance genes by retroduplication.</title>
        <authorList>
            <person name="Kim S."/>
            <person name="Park J."/>
            <person name="Yeom S.I."/>
            <person name="Kim Y.M."/>
            <person name="Seo E."/>
            <person name="Kim K.T."/>
            <person name="Kim M.S."/>
            <person name="Lee J.M."/>
            <person name="Cheong K."/>
            <person name="Shin H.S."/>
            <person name="Kim S.B."/>
            <person name="Han K."/>
            <person name="Lee J."/>
            <person name="Park M."/>
            <person name="Lee H.A."/>
            <person name="Lee H.Y."/>
            <person name="Lee Y."/>
            <person name="Oh S."/>
            <person name="Lee J.H."/>
            <person name="Choi E."/>
            <person name="Choi E."/>
            <person name="Lee S.E."/>
            <person name="Jeon J."/>
            <person name="Kim H."/>
            <person name="Choi G."/>
            <person name="Song H."/>
            <person name="Lee J."/>
            <person name="Lee S.C."/>
            <person name="Kwon J.K."/>
            <person name="Lee H.Y."/>
            <person name="Koo N."/>
            <person name="Hong Y."/>
            <person name="Kim R.W."/>
            <person name="Kang W.H."/>
            <person name="Huh J.H."/>
            <person name="Kang B.C."/>
            <person name="Yang T.J."/>
            <person name="Lee Y.H."/>
            <person name="Bennetzen J.L."/>
            <person name="Choi D."/>
        </authorList>
    </citation>
    <scope>NUCLEOTIDE SEQUENCE [LARGE SCALE GENOMIC DNA]</scope>
    <source>
        <strain evidence="2">cv. CM334</strain>
    </source>
</reference>
<dbReference type="EMBL" id="AYRZ02000004">
    <property type="protein sequence ID" value="PHT83606.1"/>
    <property type="molecule type" value="Genomic_DNA"/>
</dbReference>
<gene>
    <name evidence="1" type="ORF">T459_12049</name>
</gene>
<name>A0A2G2ZNP5_CAPAN</name>
<dbReference type="OMA" id="HSHVIDF"/>
<evidence type="ECO:0000313" key="2">
    <source>
        <dbReference type="Proteomes" id="UP000222542"/>
    </source>
</evidence>
<comment type="caution">
    <text evidence="1">The sequence shown here is derived from an EMBL/GenBank/DDBJ whole genome shotgun (WGS) entry which is preliminary data.</text>
</comment>
<keyword evidence="2" id="KW-1185">Reference proteome</keyword>
<dbReference type="PANTHER" id="PTHR33499:SF42">
    <property type="entry name" value="TRANSPOSON PROTEIN, CACTA, EN_SPM SUB-CLASS"/>
    <property type="match status" value="1"/>
</dbReference>
<reference evidence="1 2" key="1">
    <citation type="journal article" date="2014" name="Nat. Genet.">
        <title>Genome sequence of the hot pepper provides insights into the evolution of pungency in Capsicum species.</title>
        <authorList>
            <person name="Kim S."/>
            <person name="Park M."/>
            <person name="Yeom S.I."/>
            <person name="Kim Y.M."/>
            <person name="Lee J.M."/>
            <person name="Lee H.A."/>
            <person name="Seo E."/>
            <person name="Choi J."/>
            <person name="Cheong K."/>
            <person name="Kim K.T."/>
            <person name="Jung K."/>
            <person name="Lee G.W."/>
            <person name="Oh S.K."/>
            <person name="Bae C."/>
            <person name="Kim S.B."/>
            <person name="Lee H.Y."/>
            <person name="Kim S.Y."/>
            <person name="Kim M.S."/>
            <person name="Kang B.C."/>
            <person name="Jo Y.D."/>
            <person name="Yang H.B."/>
            <person name="Jeong H.J."/>
            <person name="Kang W.H."/>
            <person name="Kwon J.K."/>
            <person name="Shin C."/>
            <person name="Lim J.Y."/>
            <person name="Park J.H."/>
            <person name="Huh J.H."/>
            <person name="Kim J.S."/>
            <person name="Kim B.D."/>
            <person name="Cohen O."/>
            <person name="Paran I."/>
            <person name="Suh M.C."/>
            <person name="Lee S.B."/>
            <person name="Kim Y.K."/>
            <person name="Shin Y."/>
            <person name="Noh S.J."/>
            <person name="Park J."/>
            <person name="Seo Y.S."/>
            <person name="Kwon S.Y."/>
            <person name="Kim H.A."/>
            <person name="Park J.M."/>
            <person name="Kim H.J."/>
            <person name="Choi S.B."/>
            <person name="Bosland P.W."/>
            <person name="Reeves G."/>
            <person name="Jo S.H."/>
            <person name="Lee B.W."/>
            <person name="Cho H.T."/>
            <person name="Choi H.S."/>
            <person name="Lee M.S."/>
            <person name="Yu Y."/>
            <person name="Do Choi Y."/>
            <person name="Park B.S."/>
            <person name="van Deynze A."/>
            <person name="Ashrafi H."/>
            <person name="Hill T."/>
            <person name="Kim W.T."/>
            <person name="Pai H.S."/>
            <person name="Ahn H.K."/>
            <person name="Yeam I."/>
            <person name="Giovannoni J.J."/>
            <person name="Rose J.K."/>
            <person name="Sorensen I."/>
            <person name="Lee S.J."/>
            <person name="Kim R.W."/>
            <person name="Choi I.Y."/>
            <person name="Choi B.S."/>
            <person name="Lim J.S."/>
            <person name="Lee Y.H."/>
            <person name="Choi D."/>
        </authorList>
    </citation>
    <scope>NUCLEOTIDE SEQUENCE [LARGE SCALE GENOMIC DNA]</scope>
    <source>
        <strain evidence="2">cv. CM334</strain>
    </source>
</reference>
<dbReference type="Gramene" id="PHT83606">
    <property type="protein sequence ID" value="PHT83606"/>
    <property type="gene ID" value="T459_12049"/>
</dbReference>
<dbReference type="AlphaFoldDB" id="A0A2G2ZNP5"/>
<accession>A0A2G2ZNP5</accession>